<dbReference type="GO" id="GO:0003723">
    <property type="term" value="F:RNA binding"/>
    <property type="evidence" value="ECO:0007669"/>
    <property type="project" value="InterPro"/>
</dbReference>
<dbReference type="Gene3D" id="3.10.450.30">
    <property type="entry name" value="Microbial ribonucleases"/>
    <property type="match status" value="1"/>
</dbReference>
<keyword evidence="3" id="KW-0472">Membrane</keyword>
<dbReference type="EMBL" id="MCFK01010498">
    <property type="protein sequence ID" value="RKF53488.1"/>
    <property type="molecule type" value="Genomic_DNA"/>
</dbReference>
<evidence type="ECO:0000313" key="4">
    <source>
        <dbReference type="EMBL" id="RKF53488.1"/>
    </source>
</evidence>
<evidence type="ECO:0000256" key="1">
    <source>
        <dbReference type="ARBA" id="ARBA00022722"/>
    </source>
</evidence>
<organism evidence="4 5">
    <name type="scientific">Erysiphe neolycopersici</name>
    <dbReference type="NCBI Taxonomy" id="212602"/>
    <lineage>
        <taxon>Eukaryota</taxon>
        <taxon>Fungi</taxon>
        <taxon>Dikarya</taxon>
        <taxon>Ascomycota</taxon>
        <taxon>Pezizomycotina</taxon>
        <taxon>Leotiomycetes</taxon>
        <taxon>Erysiphales</taxon>
        <taxon>Erysiphaceae</taxon>
        <taxon>Erysiphe</taxon>
    </lineage>
</organism>
<dbReference type="OrthoDB" id="3599051at2759"/>
<gene>
    <name evidence="4" type="ORF">OnM2_104035</name>
</gene>
<dbReference type="GO" id="GO:0016787">
    <property type="term" value="F:hydrolase activity"/>
    <property type="evidence" value="ECO:0007669"/>
    <property type="project" value="UniProtKB-KW"/>
</dbReference>
<comment type="caution">
    <text evidence="4">The sequence shown here is derived from an EMBL/GenBank/DDBJ whole genome shotgun (WGS) entry which is preliminary data.</text>
</comment>
<proteinExistence type="predicted"/>
<dbReference type="Proteomes" id="UP000286134">
    <property type="component" value="Unassembled WGS sequence"/>
</dbReference>
<keyword evidence="5" id="KW-1185">Reference proteome</keyword>
<accession>A0A420H7U5</accession>
<protein>
    <submittedName>
        <fullName evidence="4">Putative secreted effector protein</fullName>
    </submittedName>
</protein>
<dbReference type="InterPro" id="IPR016191">
    <property type="entry name" value="Ribonuclease/ribotoxin"/>
</dbReference>
<evidence type="ECO:0000256" key="2">
    <source>
        <dbReference type="ARBA" id="ARBA00022801"/>
    </source>
</evidence>
<feature type="transmembrane region" description="Helical" evidence="3">
    <location>
        <begin position="126"/>
        <end position="153"/>
    </location>
</feature>
<keyword evidence="1" id="KW-0540">Nuclease</keyword>
<reference evidence="4 5" key="1">
    <citation type="journal article" date="2018" name="BMC Genomics">
        <title>Comparative genome analyses reveal sequence features reflecting distinct modes of host-adaptation between dicot and monocot powdery mildew.</title>
        <authorList>
            <person name="Wu Y."/>
            <person name="Ma X."/>
            <person name="Pan Z."/>
            <person name="Kale S.D."/>
            <person name="Song Y."/>
            <person name="King H."/>
            <person name="Zhang Q."/>
            <person name="Presley C."/>
            <person name="Deng X."/>
            <person name="Wei C.I."/>
            <person name="Xiao S."/>
        </authorList>
    </citation>
    <scope>NUCLEOTIDE SEQUENCE [LARGE SCALE GENOMIC DNA]</scope>
    <source>
        <strain evidence="4">UMSG2</strain>
    </source>
</reference>
<dbReference type="SUPFAM" id="SSF53933">
    <property type="entry name" value="Microbial ribonucleases"/>
    <property type="match status" value="1"/>
</dbReference>
<sequence>MAVDTPASSNMTQIKMVNEGTAQQSLMATTPISSSLEKRFLFWNRSKKPKSGYKCKKKFFNISKITKAKNAACPKILENKQTSAFPSLHTALKFIIPGPYLEWPIRRNGRFWNRCKSQDTFNTLKILVIATATATAAASSTAIAIAVAVAMACNTARSKNKYRIVLTKRCKVVGAAIRNKDGSYTKCKRIDRKRDEDDDEDDDE</sequence>
<evidence type="ECO:0000256" key="3">
    <source>
        <dbReference type="SAM" id="Phobius"/>
    </source>
</evidence>
<keyword evidence="3" id="KW-1133">Transmembrane helix</keyword>
<dbReference type="STRING" id="212602.A0A420H7U5"/>
<dbReference type="GO" id="GO:0004540">
    <property type="term" value="F:RNA nuclease activity"/>
    <property type="evidence" value="ECO:0007669"/>
    <property type="project" value="InterPro"/>
</dbReference>
<keyword evidence="2" id="KW-0378">Hydrolase</keyword>
<keyword evidence="3" id="KW-0812">Transmembrane</keyword>
<dbReference type="AlphaFoldDB" id="A0A420H7U5"/>
<evidence type="ECO:0000313" key="5">
    <source>
        <dbReference type="Proteomes" id="UP000286134"/>
    </source>
</evidence>
<name>A0A420H7U5_9PEZI</name>